<keyword evidence="2" id="KW-1185">Reference proteome</keyword>
<sequence length="143" mass="15986">MDTAWLTAVSALLGSAIGAFASILTTWLTQRYQATAKERSNEQARLERLYVEFIEQASIVLADALLETTLKEPKKIMPVYAALGKLRLFASARTLAAAEQAMEKIIATYYDPCLDFDTRPDNPDELDLLRPFEEACRAELRGL</sequence>
<accession>A0A212PYB9</accession>
<dbReference type="EMBL" id="FYDG01000001">
    <property type="protein sequence ID" value="SNB52056.1"/>
    <property type="molecule type" value="Genomic_DNA"/>
</dbReference>
<evidence type="ECO:0000313" key="1">
    <source>
        <dbReference type="EMBL" id="SNB52056.1"/>
    </source>
</evidence>
<dbReference type="AlphaFoldDB" id="A0A212PYB9"/>
<evidence type="ECO:0000313" key="2">
    <source>
        <dbReference type="Proteomes" id="UP000198418"/>
    </source>
</evidence>
<reference evidence="2" key="1">
    <citation type="submission" date="2017-06" db="EMBL/GenBank/DDBJ databases">
        <authorList>
            <person name="Varghese N."/>
            <person name="Submissions S."/>
        </authorList>
    </citation>
    <scope>NUCLEOTIDE SEQUENCE [LARGE SCALE GENOMIC DNA]</scope>
    <source>
        <strain evidence="2">DSM 137</strain>
    </source>
</reference>
<proteinExistence type="predicted"/>
<name>A0A212PYB9_RHOAC</name>
<dbReference type="Proteomes" id="UP000198418">
    <property type="component" value="Unassembled WGS sequence"/>
</dbReference>
<dbReference type="RefSeq" id="WP_088518678.1">
    <property type="nucleotide sequence ID" value="NZ_FYDG01000001.1"/>
</dbReference>
<gene>
    <name evidence="1" type="ORF">SAMN06265338_101175</name>
</gene>
<organism evidence="1 2">
    <name type="scientific">Rhodoblastus acidophilus</name>
    <name type="common">Rhodopseudomonas acidophila</name>
    <dbReference type="NCBI Taxonomy" id="1074"/>
    <lineage>
        <taxon>Bacteria</taxon>
        <taxon>Pseudomonadati</taxon>
        <taxon>Pseudomonadota</taxon>
        <taxon>Alphaproteobacteria</taxon>
        <taxon>Hyphomicrobiales</taxon>
        <taxon>Rhodoblastaceae</taxon>
        <taxon>Rhodoblastus</taxon>
    </lineage>
</organism>
<dbReference type="OrthoDB" id="8234117at2"/>
<protein>
    <submittedName>
        <fullName evidence="1">Uncharacterized protein</fullName>
    </submittedName>
</protein>